<protein>
    <submittedName>
        <fullName evidence="1">Uncharacterized protein</fullName>
    </submittedName>
</protein>
<evidence type="ECO:0000313" key="2">
    <source>
        <dbReference type="Proteomes" id="UP001066276"/>
    </source>
</evidence>
<gene>
    <name evidence="1" type="ORF">NDU88_000425</name>
</gene>
<dbReference type="Proteomes" id="UP001066276">
    <property type="component" value="Chromosome 3_1"/>
</dbReference>
<name>A0AAV7U734_PLEWA</name>
<reference evidence="1" key="1">
    <citation type="journal article" date="2022" name="bioRxiv">
        <title>Sequencing and chromosome-scale assembly of the giantPleurodeles waltlgenome.</title>
        <authorList>
            <person name="Brown T."/>
            <person name="Elewa A."/>
            <person name="Iarovenko S."/>
            <person name="Subramanian E."/>
            <person name="Araus A.J."/>
            <person name="Petzold A."/>
            <person name="Susuki M."/>
            <person name="Suzuki K.-i.T."/>
            <person name="Hayashi T."/>
            <person name="Toyoda A."/>
            <person name="Oliveira C."/>
            <person name="Osipova E."/>
            <person name="Leigh N.D."/>
            <person name="Simon A."/>
            <person name="Yun M.H."/>
        </authorList>
    </citation>
    <scope>NUCLEOTIDE SEQUENCE</scope>
    <source>
        <strain evidence="1">20211129_DDA</strain>
        <tissue evidence="1">Liver</tissue>
    </source>
</reference>
<sequence>MRGVASASHCKLRNRVPGLARCPRALRPGRKGRGKKHATSLTFWLSVLRRKTYPRPDSCNVVNAAGRKEDKTRDLEINRPELCRLDCSRCLEWSHKNRKRTATSSE</sequence>
<dbReference type="AlphaFoldDB" id="A0AAV7U734"/>
<keyword evidence="2" id="KW-1185">Reference proteome</keyword>
<dbReference type="EMBL" id="JANPWB010000005">
    <property type="protein sequence ID" value="KAJ1183608.1"/>
    <property type="molecule type" value="Genomic_DNA"/>
</dbReference>
<accession>A0AAV7U734</accession>
<proteinExistence type="predicted"/>
<comment type="caution">
    <text evidence="1">The sequence shown here is derived from an EMBL/GenBank/DDBJ whole genome shotgun (WGS) entry which is preliminary data.</text>
</comment>
<organism evidence="1 2">
    <name type="scientific">Pleurodeles waltl</name>
    <name type="common">Iberian ribbed newt</name>
    <dbReference type="NCBI Taxonomy" id="8319"/>
    <lineage>
        <taxon>Eukaryota</taxon>
        <taxon>Metazoa</taxon>
        <taxon>Chordata</taxon>
        <taxon>Craniata</taxon>
        <taxon>Vertebrata</taxon>
        <taxon>Euteleostomi</taxon>
        <taxon>Amphibia</taxon>
        <taxon>Batrachia</taxon>
        <taxon>Caudata</taxon>
        <taxon>Salamandroidea</taxon>
        <taxon>Salamandridae</taxon>
        <taxon>Pleurodelinae</taxon>
        <taxon>Pleurodeles</taxon>
    </lineage>
</organism>
<evidence type="ECO:0000313" key="1">
    <source>
        <dbReference type="EMBL" id="KAJ1183608.1"/>
    </source>
</evidence>